<dbReference type="EMBL" id="CH477198">
    <property type="protein sequence ID" value="EAT48306.1"/>
    <property type="molecule type" value="Genomic_DNA"/>
</dbReference>
<sequence>MCNCGTIIVCCILFAIAIAVAIYYGVFNVDDSAPEVGDFIKKTGDSIKHGVHEGVKKFDD</sequence>
<reference evidence="3" key="2">
    <citation type="journal article" date="2007" name="Science">
        <title>Genome sequence of Aedes aegypti, a major arbovirus vector.</title>
        <authorList>
            <person name="Nene V."/>
            <person name="Wortman J.R."/>
            <person name="Lawson D."/>
            <person name="Haas B."/>
            <person name="Kodira C."/>
            <person name="Tu Z.J."/>
            <person name="Loftus B."/>
            <person name="Xi Z."/>
            <person name="Megy K."/>
            <person name="Grabherr M."/>
            <person name="Ren Q."/>
            <person name="Zdobnov E.M."/>
            <person name="Lobo N.F."/>
            <person name="Campbell K.S."/>
            <person name="Brown S.E."/>
            <person name="Bonaldo M.F."/>
            <person name="Zhu J."/>
            <person name="Sinkins S.P."/>
            <person name="Hogenkamp D.G."/>
            <person name="Amedeo P."/>
            <person name="Arensburger P."/>
            <person name="Atkinson P.W."/>
            <person name="Bidwell S."/>
            <person name="Biedler J."/>
            <person name="Birney E."/>
            <person name="Bruggner R.V."/>
            <person name="Costas J."/>
            <person name="Coy M.R."/>
            <person name="Crabtree J."/>
            <person name="Crawford M."/>
            <person name="Debruyn B."/>
            <person name="Decaprio D."/>
            <person name="Eiglmeier K."/>
            <person name="Eisenstadt E."/>
            <person name="El-Dorry H."/>
            <person name="Gelbart W.M."/>
            <person name="Gomes S.L."/>
            <person name="Hammond M."/>
            <person name="Hannick L.I."/>
            <person name="Hogan J.R."/>
            <person name="Holmes M.H."/>
            <person name="Jaffe D."/>
            <person name="Johnston J.S."/>
            <person name="Kennedy R.C."/>
            <person name="Koo H."/>
            <person name="Kravitz S."/>
            <person name="Kriventseva E.V."/>
            <person name="Kulp D."/>
            <person name="Labutti K."/>
            <person name="Lee E."/>
            <person name="Li S."/>
            <person name="Lovin D.D."/>
            <person name="Mao C."/>
            <person name="Mauceli E."/>
            <person name="Menck C.F."/>
            <person name="Miller J.R."/>
            <person name="Montgomery P."/>
            <person name="Mori A."/>
            <person name="Nascimento A.L."/>
            <person name="Naveira H.F."/>
            <person name="Nusbaum C."/>
            <person name="O'leary S."/>
            <person name="Orvis J."/>
            <person name="Pertea M."/>
            <person name="Quesneville H."/>
            <person name="Reidenbach K.R."/>
            <person name="Rogers Y.H."/>
            <person name="Roth C.W."/>
            <person name="Schneider J.R."/>
            <person name="Schatz M."/>
            <person name="Shumway M."/>
            <person name="Stanke M."/>
            <person name="Stinson E.O."/>
            <person name="Tubio J.M."/>
            <person name="Vanzee J.P."/>
            <person name="Verjovski-Almeida S."/>
            <person name="Werner D."/>
            <person name="White O."/>
            <person name="Wyder S."/>
            <person name="Zeng Q."/>
            <person name="Zhao Q."/>
            <person name="Zhao Y."/>
            <person name="Hill C.A."/>
            <person name="Raikhel A.S."/>
            <person name="Soares M.B."/>
            <person name="Knudson D.L."/>
            <person name="Lee N.H."/>
            <person name="Galagan J."/>
            <person name="Salzberg S.L."/>
            <person name="Paulsen I.T."/>
            <person name="Dimopoulos G."/>
            <person name="Collins F.H."/>
            <person name="Birren B."/>
            <person name="Fraser-Liggett C.M."/>
            <person name="Severson D.W."/>
        </authorList>
    </citation>
    <scope>NUCLEOTIDE SEQUENCE [LARGE SCALE GENOMIC DNA]</scope>
    <source>
        <strain evidence="3">Liverpool</strain>
    </source>
</reference>
<evidence type="ECO:0000313" key="2">
    <source>
        <dbReference type="EMBL" id="EAT48305.1"/>
    </source>
</evidence>
<dbReference type="AlphaFoldDB" id="A6KUZ1"/>
<dbReference type="EMBL" id="CH477198">
    <property type="protein sequence ID" value="EAT48305.1"/>
    <property type="molecule type" value="Genomic_DNA"/>
</dbReference>
<reference evidence="3" key="3">
    <citation type="submission" date="2012-09" db="EMBL/GenBank/DDBJ databases">
        <authorList>
            <consortium name="VectorBase"/>
        </authorList>
    </citation>
    <scope>NUCLEOTIDE SEQUENCE</scope>
    <source>
        <strain evidence="3">Liverpool</strain>
    </source>
</reference>
<evidence type="ECO:0000313" key="4">
    <source>
        <dbReference type="Proteomes" id="UP000682892"/>
    </source>
</evidence>
<keyword evidence="1" id="KW-0812">Transmembrane</keyword>
<accession>A6KUZ1</accession>
<dbReference type="Proteomes" id="UP000682892">
    <property type="component" value="Chromosome 3"/>
</dbReference>
<evidence type="ECO:0000313" key="3">
    <source>
        <dbReference type="EMBL" id="EAT48306.1"/>
    </source>
</evidence>
<dbReference type="HOGENOM" id="CLU_194019_0_0_1"/>
<protein>
    <submittedName>
        <fullName evidence="2">AAEL000657-PA</fullName>
    </submittedName>
    <submittedName>
        <fullName evidence="3">AAEL000657-PB</fullName>
    </submittedName>
</protein>
<keyword evidence="1" id="KW-1133">Transmembrane helix</keyword>
<proteinExistence type="predicted"/>
<organism evidence="3 4">
    <name type="scientific">Aedes aegypti</name>
    <name type="common">Yellowfever mosquito</name>
    <name type="synonym">Culex aegypti</name>
    <dbReference type="NCBI Taxonomy" id="7159"/>
    <lineage>
        <taxon>Eukaryota</taxon>
        <taxon>Metazoa</taxon>
        <taxon>Ecdysozoa</taxon>
        <taxon>Arthropoda</taxon>
        <taxon>Hexapoda</taxon>
        <taxon>Insecta</taxon>
        <taxon>Pterygota</taxon>
        <taxon>Neoptera</taxon>
        <taxon>Endopterygota</taxon>
        <taxon>Diptera</taxon>
        <taxon>Nematocera</taxon>
        <taxon>Culicoidea</taxon>
        <taxon>Culicidae</taxon>
        <taxon>Culicinae</taxon>
        <taxon>Aedini</taxon>
        <taxon>Aedes</taxon>
        <taxon>Stegomyia</taxon>
    </lineage>
</organism>
<feature type="transmembrane region" description="Helical" evidence="1">
    <location>
        <begin position="7"/>
        <end position="26"/>
    </location>
</feature>
<keyword evidence="1" id="KW-0472">Membrane</keyword>
<evidence type="ECO:0000256" key="1">
    <source>
        <dbReference type="SAM" id="Phobius"/>
    </source>
</evidence>
<gene>
    <name evidence="3" type="ORF">AaeL_AAEL000657</name>
</gene>
<dbReference type="OMA" id="IYYGVFN"/>
<name>A6KUZ1_AEDAE</name>
<reference evidence="3" key="1">
    <citation type="submission" date="2005-10" db="EMBL/GenBank/DDBJ databases">
        <authorList>
            <person name="Loftus B.J."/>
            <person name="Nene V.M."/>
            <person name="Hannick L.I."/>
            <person name="Bidwell S."/>
            <person name="Haas B."/>
            <person name="Amedeo P."/>
            <person name="Orvis J."/>
            <person name="Wortman J.R."/>
            <person name="White O.R."/>
            <person name="Salzberg S."/>
            <person name="Shumway M."/>
            <person name="Koo H."/>
            <person name="Zhao Y."/>
            <person name="Holmes M."/>
            <person name="Miller J."/>
            <person name="Schatz M."/>
            <person name="Pop M."/>
            <person name="Pai G."/>
            <person name="Utterback T."/>
            <person name="Rogers Y.-H."/>
            <person name="Kravitz S."/>
            <person name="Fraser C.M."/>
        </authorList>
    </citation>
    <scope>NUCLEOTIDE SEQUENCE</scope>
    <source>
        <strain evidence="3">Liverpool</strain>
    </source>
</reference>